<dbReference type="CTD" id="78774499"/>
<dbReference type="Pfam" id="PF02343">
    <property type="entry name" value="TRA-1_regulated"/>
    <property type="match status" value="2"/>
</dbReference>
<dbReference type="InterPro" id="IPR003326">
    <property type="entry name" value="TRA-1_regulated"/>
</dbReference>
<protein>
    <submittedName>
        <fullName evidence="1">Uncharacterized protein</fullName>
    </submittedName>
</protein>
<dbReference type="Proteomes" id="UP000483820">
    <property type="component" value="Chromosome II"/>
</dbReference>
<proteinExistence type="predicted"/>
<reference evidence="1 2" key="1">
    <citation type="submission" date="2019-12" db="EMBL/GenBank/DDBJ databases">
        <title>Chromosome-level assembly of the Caenorhabditis remanei genome.</title>
        <authorList>
            <person name="Teterina A.A."/>
            <person name="Willis J.H."/>
            <person name="Phillips P.C."/>
        </authorList>
    </citation>
    <scope>NUCLEOTIDE SEQUENCE [LARGE SCALE GENOMIC DNA]</scope>
    <source>
        <strain evidence="1 2">PX506</strain>
        <tissue evidence="1">Whole organism</tissue>
    </source>
</reference>
<evidence type="ECO:0000313" key="2">
    <source>
        <dbReference type="Proteomes" id="UP000483820"/>
    </source>
</evidence>
<name>A0A6A5HKU4_CAERE</name>
<organism evidence="1 2">
    <name type="scientific">Caenorhabditis remanei</name>
    <name type="common">Caenorhabditis vulgaris</name>
    <dbReference type="NCBI Taxonomy" id="31234"/>
    <lineage>
        <taxon>Eukaryota</taxon>
        <taxon>Metazoa</taxon>
        <taxon>Ecdysozoa</taxon>
        <taxon>Nematoda</taxon>
        <taxon>Chromadorea</taxon>
        <taxon>Rhabditida</taxon>
        <taxon>Rhabditina</taxon>
        <taxon>Rhabditomorpha</taxon>
        <taxon>Rhabditoidea</taxon>
        <taxon>Rhabditidae</taxon>
        <taxon>Peloderinae</taxon>
        <taxon>Caenorhabditis</taxon>
    </lineage>
</organism>
<dbReference type="KEGG" id="crq:GCK72_007710"/>
<accession>A0A6A5HKU4</accession>
<dbReference type="RefSeq" id="XP_053590586.1">
    <property type="nucleotide sequence ID" value="XM_053726392.1"/>
</dbReference>
<dbReference type="GeneID" id="78774499"/>
<dbReference type="EMBL" id="WUAV01000002">
    <property type="protein sequence ID" value="KAF1767751.1"/>
    <property type="molecule type" value="Genomic_DNA"/>
</dbReference>
<gene>
    <name evidence="1" type="ORF">GCK72_007710</name>
</gene>
<evidence type="ECO:0000313" key="1">
    <source>
        <dbReference type="EMBL" id="KAF1767751.1"/>
    </source>
</evidence>
<sequence>MLFEDKIDALGGENVSIIDEGGCDRKMICGKDYSTAVFFRFNETEIPPPSDINSDPRVMQWLRTTTDMDWNDETRPAFDFFDYFGIICENNVWYTTKTPLGFLYITDEEKGKGSGNIDQLEGKKTKISLFACLPPASAACTCPDIRELVEPIDKSWVTTMAIDLVPFTMKDGCVTSITCSTHPWTWIRTAFNESEITAPDDI</sequence>
<dbReference type="AlphaFoldDB" id="A0A6A5HKU4"/>
<comment type="caution">
    <text evidence="1">The sequence shown here is derived from an EMBL/GenBank/DDBJ whole genome shotgun (WGS) entry which is preliminary data.</text>
</comment>